<dbReference type="Proteomes" id="UP000293345">
    <property type="component" value="Unassembled WGS sequence"/>
</dbReference>
<dbReference type="AlphaFoldDB" id="A0A4Q2JVV9"/>
<reference evidence="1 2" key="1">
    <citation type="submission" date="2019-01" db="EMBL/GenBank/DDBJ databases">
        <title>Senegalimassilia sp. nov. KGMB04484 isolated human feces.</title>
        <authorList>
            <person name="Han K.-I."/>
            <person name="Kim J.-S."/>
            <person name="Lee K.C."/>
            <person name="Suh M.K."/>
            <person name="Eom M.K."/>
            <person name="Lee J.H."/>
            <person name="Park S.-H."/>
            <person name="Kang S.W."/>
            <person name="Park J.-E."/>
            <person name="Oh B.S."/>
            <person name="Yu S.Y."/>
            <person name="Choi S.-H."/>
            <person name="Lee D.H."/>
            <person name="Yoon H."/>
            <person name="Kim B.-Y."/>
            <person name="Lee J.H."/>
            <person name="Lee J.-S."/>
        </authorList>
    </citation>
    <scope>NUCLEOTIDE SEQUENCE [LARGE SCALE GENOMIC DNA]</scope>
    <source>
        <strain evidence="1 2">KGMB04484</strain>
    </source>
</reference>
<organism evidence="1 2">
    <name type="scientific">Senegalimassilia faecalis</name>
    <dbReference type="NCBI Taxonomy" id="2509433"/>
    <lineage>
        <taxon>Bacteria</taxon>
        <taxon>Bacillati</taxon>
        <taxon>Actinomycetota</taxon>
        <taxon>Coriobacteriia</taxon>
        <taxon>Coriobacteriales</taxon>
        <taxon>Coriobacteriaceae</taxon>
        <taxon>Senegalimassilia</taxon>
    </lineage>
</organism>
<name>A0A4Q2JVV9_9ACTN</name>
<comment type="caution">
    <text evidence="1">The sequence shown here is derived from an EMBL/GenBank/DDBJ whole genome shotgun (WGS) entry which is preliminary data.</text>
</comment>
<proteinExistence type="predicted"/>
<accession>A0A4Q2JVV9</accession>
<sequence>MLTLKDVGAQQDDAGSVSPSSALVWLSWLYSSTPSSVFSNVGISMGFEMCSFMPACWSLETFREQYRIDNMKTAELPQTPGLSAYVAKGNASCSPC</sequence>
<evidence type="ECO:0000313" key="2">
    <source>
        <dbReference type="Proteomes" id="UP000293345"/>
    </source>
</evidence>
<dbReference type="RefSeq" id="WP_129422850.1">
    <property type="nucleotide sequence ID" value="NZ_SDPW01000001.1"/>
</dbReference>
<keyword evidence="2" id="KW-1185">Reference proteome</keyword>
<protein>
    <submittedName>
        <fullName evidence="1">Uncharacterized protein</fullName>
    </submittedName>
</protein>
<evidence type="ECO:0000313" key="1">
    <source>
        <dbReference type="EMBL" id="RXZ53119.1"/>
    </source>
</evidence>
<gene>
    <name evidence="1" type="ORF">ET524_00360</name>
</gene>
<dbReference type="EMBL" id="SDPW01000001">
    <property type="protein sequence ID" value="RXZ53119.1"/>
    <property type="molecule type" value="Genomic_DNA"/>
</dbReference>